<keyword evidence="6" id="KW-0186">Copper</keyword>
<dbReference type="InterPro" id="IPR022740">
    <property type="entry name" value="Polyphenol_oxidase_C"/>
</dbReference>
<comment type="similarity">
    <text evidence="2">Belongs to the tyrosinase family.</text>
</comment>
<dbReference type="InterPro" id="IPR002227">
    <property type="entry name" value="Tyrosinase_Cu-bd"/>
</dbReference>
<keyword evidence="5" id="KW-0560">Oxidoreductase</keyword>
<feature type="region of interest" description="Disordered" evidence="8">
    <location>
        <begin position="478"/>
        <end position="509"/>
    </location>
</feature>
<proteinExistence type="inferred from homology"/>
<keyword evidence="4" id="KW-0883">Thioether bond</keyword>
<evidence type="ECO:0000256" key="4">
    <source>
        <dbReference type="ARBA" id="ARBA00022784"/>
    </source>
</evidence>
<evidence type="ECO:0000259" key="10">
    <source>
        <dbReference type="PROSITE" id="PS00498"/>
    </source>
</evidence>
<dbReference type="Gene3D" id="1.10.1280.10">
    <property type="entry name" value="Di-copper center containing domain from catechol oxidase"/>
    <property type="match status" value="1"/>
</dbReference>
<dbReference type="Pfam" id="PF12142">
    <property type="entry name" value="PPO1_DWL"/>
    <property type="match status" value="1"/>
</dbReference>
<evidence type="ECO:0000313" key="11">
    <source>
        <dbReference type="EMBL" id="KAH7442082.1"/>
    </source>
</evidence>
<comment type="caution">
    <text evidence="11">The sequence shown here is derived from an EMBL/GenBank/DDBJ whole genome shotgun (WGS) entry which is preliminary data.</text>
</comment>
<organism evidence="11 12">
    <name type="scientific">Ceratopteris richardii</name>
    <name type="common">Triangle waterfern</name>
    <dbReference type="NCBI Taxonomy" id="49495"/>
    <lineage>
        <taxon>Eukaryota</taxon>
        <taxon>Viridiplantae</taxon>
        <taxon>Streptophyta</taxon>
        <taxon>Embryophyta</taxon>
        <taxon>Tracheophyta</taxon>
        <taxon>Polypodiopsida</taxon>
        <taxon>Polypodiidae</taxon>
        <taxon>Polypodiales</taxon>
        <taxon>Pteridineae</taxon>
        <taxon>Pteridaceae</taxon>
        <taxon>Parkerioideae</taxon>
        <taxon>Ceratopteris</taxon>
    </lineage>
</organism>
<keyword evidence="3" id="KW-0479">Metal-binding</keyword>
<evidence type="ECO:0000256" key="3">
    <source>
        <dbReference type="ARBA" id="ARBA00022723"/>
    </source>
</evidence>
<dbReference type="GO" id="GO:0004097">
    <property type="term" value="F:catechol oxidase activity"/>
    <property type="evidence" value="ECO:0007669"/>
    <property type="project" value="InterPro"/>
</dbReference>
<dbReference type="PANTHER" id="PTHR11474">
    <property type="entry name" value="TYROSINASE FAMILY MEMBER"/>
    <property type="match status" value="1"/>
</dbReference>
<dbReference type="OrthoDB" id="6132182at2759"/>
<dbReference type="PANTHER" id="PTHR11474:SF76">
    <property type="entry name" value="SHKT DOMAIN-CONTAINING PROTEIN"/>
    <property type="match status" value="1"/>
</dbReference>
<feature type="domain" description="Tyrosinase copper-binding" evidence="9">
    <location>
        <begin position="233"/>
        <end position="250"/>
    </location>
</feature>
<dbReference type="GO" id="GO:0046872">
    <property type="term" value="F:metal ion binding"/>
    <property type="evidence" value="ECO:0007669"/>
    <property type="project" value="UniProtKB-KW"/>
</dbReference>
<dbReference type="OMA" id="LEVHYSW"/>
<evidence type="ECO:0000256" key="1">
    <source>
        <dbReference type="ARBA" id="ARBA00001973"/>
    </source>
</evidence>
<dbReference type="SUPFAM" id="SSF48056">
    <property type="entry name" value="Di-copper centre-containing domain"/>
    <property type="match status" value="1"/>
</dbReference>
<dbReference type="AlphaFoldDB" id="A0A8T2V3V4"/>
<dbReference type="InterPro" id="IPR022739">
    <property type="entry name" value="Polyphenol_oxidase_cen"/>
</dbReference>
<evidence type="ECO:0000256" key="8">
    <source>
        <dbReference type="SAM" id="MobiDB-lite"/>
    </source>
</evidence>
<protein>
    <recommendedName>
        <fullName evidence="9 10">Tyrosinase copper-binding domain-containing protein</fullName>
    </recommendedName>
</protein>
<gene>
    <name evidence="11" type="ORF">KP509_03G069500</name>
</gene>
<sequence length="648" mass="71004">MATSILLSSSGPSCASTRSKCDGLPATSADGKLLVSSLTGGRSSLWIRGAKTSLPGKKQVHSSAFCLVRRRTVIVRAQEEQDQEGQINVNGGRRELIQAASIAGLSLLSSSTRSGIAWGAPVVPPDLTTCAPASVTTPPGVPAAPATTVNCCLLPPTKPIVDYKLPTKPQIHKRRPAHKVDADYIQKYNKAYELMRALPTTDPRSLMRQADIHCAFCNGAYNQLGSTNKLQVHFSWLFLPWHRWYLYFHERILAHLIGDPKFSLVYWNWDNQANVGGNIMPAMFNQQGSALYDAKRNQNHLPPVLNTLALSDLGNTNLTNEQIIQDNLNVMYQSVVTASTPDLFMGKKYSAGDPEPNIGGTLENAPHTAIHAWTGSDKETYLEDMGNFYSAARDPIFYAHHSNVDRLWAVWNTIGGRRRDHTDPDFLNAQFLFYDECGDMVRVRVEDALDNSKLGVSYLKVNGDKLWLNFEPQPLSATTTTTTTTTTDVTPKSIDEIPELGPSSPGKSATNVDKKLVSLAKRPTVIPQELLDKGLAQEDLEEVLVLEDVQVPRNVASHIAVFINLPDADANTPLSIAEYVGSFINVPHFAGEGMDMSMRSVIVRFGIKDNLRRLGITDPSTITVTIVAKLGGSESVPISVKGIKIEYE</sequence>
<name>A0A8T2V3V4_CERRI</name>
<keyword evidence="12" id="KW-1185">Reference proteome</keyword>
<dbReference type="Pfam" id="PF00264">
    <property type="entry name" value="Tyrosinase"/>
    <property type="match status" value="1"/>
</dbReference>
<evidence type="ECO:0000313" key="12">
    <source>
        <dbReference type="Proteomes" id="UP000825935"/>
    </source>
</evidence>
<dbReference type="InterPro" id="IPR050316">
    <property type="entry name" value="Tyrosinase/Hemocyanin"/>
</dbReference>
<evidence type="ECO:0000256" key="7">
    <source>
        <dbReference type="ARBA" id="ARBA00023157"/>
    </source>
</evidence>
<dbReference type="Pfam" id="PF12143">
    <property type="entry name" value="PPO1_KFDV"/>
    <property type="match status" value="1"/>
</dbReference>
<dbReference type="PROSITE" id="PS00498">
    <property type="entry name" value="TYROSINASE_2"/>
    <property type="match status" value="1"/>
</dbReference>
<reference evidence="11" key="1">
    <citation type="submission" date="2021-08" db="EMBL/GenBank/DDBJ databases">
        <title>WGS assembly of Ceratopteris richardii.</title>
        <authorList>
            <person name="Marchant D.B."/>
            <person name="Chen G."/>
            <person name="Jenkins J."/>
            <person name="Shu S."/>
            <person name="Leebens-Mack J."/>
            <person name="Grimwood J."/>
            <person name="Schmutz J."/>
            <person name="Soltis P."/>
            <person name="Soltis D."/>
            <person name="Chen Z.-H."/>
        </authorList>
    </citation>
    <scope>NUCLEOTIDE SEQUENCE</scope>
    <source>
        <strain evidence="11">Whitten #5841</strain>
        <tissue evidence="11">Leaf</tissue>
    </source>
</reference>
<dbReference type="PROSITE" id="PS00497">
    <property type="entry name" value="TYROSINASE_1"/>
    <property type="match status" value="1"/>
</dbReference>
<evidence type="ECO:0000256" key="5">
    <source>
        <dbReference type="ARBA" id="ARBA00023002"/>
    </source>
</evidence>
<comment type="cofactor">
    <cofactor evidence="1">
        <name>Cu(2+)</name>
        <dbReference type="ChEBI" id="CHEBI:29036"/>
    </cofactor>
</comment>
<dbReference type="Proteomes" id="UP000825935">
    <property type="component" value="Chromosome 3"/>
</dbReference>
<evidence type="ECO:0000256" key="6">
    <source>
        <dbReference type="ARBA" id="ARBA00023008"/>
    </source>
</evidence>
<dbReference type="InterPro" id="IPR008922">
    <property type="entry name" value="Di-copper_centre_dom_sf"/>
</dbReference>
<feature type="domain" description="Tyrosinase copper-binding" evidence="10">
    <location>
        <begin position="394"/>
        <end position="405"/>
    </location>
</feature>
<accession>A0A8T2V3V4</accession>
<feature type="compositionally biased region" description="Low complexity" evidence="8">
    <location>
        <begin position="478"/>
        <end position="487"/>
    </location>
</feature>
<dbReference type="EMBL" id="CM035408">
    <property type="protein sequence ID" value="KAH7442082.1"/>
    <property type="molecule type" value="Genomic_DNA"/>
</dbReference>
<dbReference type="PRINTS" id="PR00092">
    <property type="entry name" value="TYROSINASE"/>
</dbReference>
<keyword evidence="7" id="KW-1015">Disulfide bond</keyword>
<evidence type="ECO:0000259" key="9">
    <source>
        <dbReference type="PROSITE" id="PS00497"/>
    </source>
</evidence>
<evidence type="ECO:0000256" key="2">
    <source>
        <dbReference type="ARBA" id="ARBA00009928"/>
    </source>
</evidence>